<dbReference type="EMBL" id="MWQY01000031">
    <property type="protein sequence ID" value="ORC30337.1"/>
    <property type="molecule type" value="Genomic_DNA"/>
</dbReference>
<keyword evidence="2" id="KW-1185">Reference proteome</keyword>
<comment type="caution">
    <text evidence="1">The sequence shown here is derived from an EMBL/GenBank/DDBJ whole genome shotgun (WGS) entry which is preliminary data.</text>
</comment>
<dbReference type="InterPro" id="IPR038071">
    <property type="entry name" value="UROD/MetE-like_sf"/>
</dbReference>
<evidence type="ECO:0000313" key="2">
    <source>
        <dbReference type="Proteomes" id="UP000192343"/>
    </source>
</evidence>
<dbReference type="RefSeq" id="WP_083052936.1">
    <property type="nucleotide sequence ID" value="NZ_MWQY01000031.1"/>
</dbReference>
<dbReference type="Gene3D" id="3.20.20.210">
    <property type="match status" value="1"/>
</dbReference>
<evidence type="ECO:0000313" key="1">
    <source>
        <dbReference type="EMBL" id="ORC30337.1"/>
    </source>
</evidence>
<reference evidence="1 2" key="1">
    <citation type="submission" date="2017-03" db="EMBL/GenBank/DDBJ databases">
        <title>Draft Genome sequence of Marispirochaeta sp. strain JC444.</title>
        <authorList>
            <person name="Shivani Y."/>
            <person name="Subhash Y."/>
            <person name="Sasikala C."/>
            <person name="Ramana C."/>
        </authorList>
    </citation>
    <scope>NUCLEOTIDE SEQUENCE [LARGE SCALE GENOMIC DNA]</scope>
    <source>
        <strain evidence="1 2">JC444</strain>
    </source>
</reference>
<dbReference type="OrthoDB" id="9803687at2"/>
<gene>
    <name evidence="1" type="ORF">B4O97_18135</name>
</gene>
<dbReference type="STRING" id="1963862.B4O97_18135"/>
<name>A0A1Y1RTC6_9SPIO</name>
<organism evidence="1 2">
    <name type="scientific">Marispirochaeta aestuarii</name>
    <dbReference type="NCBI Taxonomy" id="1963862"/>
    <lineage>
        <taxon>Bacteria</taxon>
        <taxon>Pseudomonadati</taxon>
        <taxon>Spirochaetota</taxon>
        <taxon>Spirochaetia</taxon>
        <taxon>Spirochaetales</taxon>
        <taxon>Spirochaetaceae</taxon>
        <taxon>Marispirochaeta</taxon>
    </lineage>
</organism>
<proteinExistence type="predicted"/>
<dbReference type="AlphaFoldDB" id="A0A1Y1RTC6"/>
<dbReference type="Proteomes" id="UP000192343">
    <property type="component" value="Unassembled WGS sequence"/>
</dbReference>
<protein>
    <recommendedName>
        <fullName evidence="3">Uroporphyrinogen decarboxylase (URO-D) domain-containing protein</fullName>
    </recommendedName>
</protein>
<dbReference type="SUPFAM" id="SSF51726">
    <property type="entry name" value="UROD/MetE-like"/>
    <property type="match status" value="1"/>
</dbReference>
<evidence type="ECO:0008006" key="3">
    <source>
        <dbReference type="Google" id="ProtNLM"/>
    </source>
</evidence>
<sequence length="361" mass="41201">MCAFPFGNDPAKIEGYRKFWNRSPAARPLVGFSYKSWFPLDEFSASSGWKQDSVLSPRMVRPREFLDDQERLLREGEEIEDDILRGASPSQAIFWGCGTLGSEMHIMPGNIVAVDRALDWDQVSDVSLDAHRGSPWFNTYIEFIDELVQRSRGRFPVSHGTLVGPLDYAVSLRGHEQTAVDLMLDPDKAFDLLLRLADFFIQITQEAWNRIPLFHGGYYDAQYQLWSPGSIVRLQEDAVAVISPDLYRKYLSQVDRRVACQFENTFMHLHATSMFILDQLLEIEEIRAFEINNDVGGPPVKEMLPYFQMVQKAGRPLLIRGSFTEDELKLLMDSLDSAGLYLYIMVADGEEISRLKPIVGM</sequence>
<accession>A0A1Y1RTC6</accession>